<proteinExistence type="predicted"/>
<organism evidence="1 2">
    <name type="scientific">Sphenostylis stenocarpa</name>
    <dbReference type="NCBI Taxonomy" id="92480"/>
    <lineage>
        <taxon>Eukaryota</taxon>
        <taxon>Viridiplantae</taxon>
        <taxon>Streptophyta</taxon>
        <taxon>Embryophyta</taxon>
        <taxon>Tracheophyta</taxon>
        <taxon>Spermatophyta</taxon>
        <taxon>Magnoliopsida</taxon>
        <taxon>eudicotyledons</taxon>
        <taxon>Gunneridae</taxon>
        <taxon>Pentapetalae</taxon>
        <taxon>rosids</taxon>
        <taxon>fabids</taxon>
        <taxon>Fabales</taxon>
        <taxon>Fabaceae</taxon>
        <taxon>Papilionoideae</taxon>
        <taxon>50 kb inversion clade</taxon>
        <taxon>NPAAA clade</taxon>
        <taxon>indigoferoid/millettioid clade</taxon>
        <taxon>Phaseoleae</taxon>
        <taxon>Sphenostylis</taxon>
    </lineage>
</organism>
<dbReference type="Gramene" id="rna-AYBTSS11_LOCUS25852">
    <property type="protein sequence ID" value="CAJ1973786.1"/>
    <property type="gene ID" value="gene-AYBTSS11_LOCUS25852"/>
</dbReference>
<reference evidence="1" key="1">
    <citation type="submission" date="2023-10" db="EMBL/GenBank/DDBJ databases">
        <authorList>
            <person name="Domelevo Entfellner J.-B."/>
        </authorList>
    </citation>
    <scope>NUCLEOTIDE SEQUENCE</scope>
</reference>
<evidence type="ECO:0000313" key="1">
    <source>
        <dbReference type="EMBL" id="CAJ1973786.1"/>
    </source>
</evidence>
<protein>
    <submittedName>
        <fullName evidence="1">Uncharacterized protein</fullName>
    </submittedName>
</protein>
<gene>
    <name evidence="1" type="ORF">AYBTSS11_LOCUS25852</name>
</gene>
<accession>A0AA86TCD1</accession>
<dbReference type="EMBL" id="OY731406">
    <property type="protein sequence ID" value="CAJ1973786.1"/>
    <property type="molecule type" value="Genomic_DNA"/>
</dbReference>
<dbReference type="AlphaFoldDB" id="A0AA86TCD1"/>
<keyword evidence="2" id="KW-1185">Reference proteome</keyword>
<dbReference type="Proteomes" id="UP001189624">
    <property type="component" value="Chromosome 9"/>
</dbReference>
<sequence>MKPDDDSIDGKSDTLGDIVVVIIGSEPTRRIFGKILGIIDIKVPICDKYDDLDE</sequence>
<name>A0AA86TCD1_9FABA</name>
<evidence type="ECO:0000313" key="2">
    <source>
        <dbReference type="Proteomes" id="UP001189624"/>
    </source>
</evidence>